<dbReference type="InterPro" id="IPR002125">
    <property type="entry name" value="CMP_dCMP_dom"/>
</dbReference>
<keyword evidence="4 8" id="KW-0479">Metal-binding</keyword>
<evidence type="ECO:0000256" key="5">
    <source>
        <dbReference type="ARBA" id="ARBA00022801"/>
    </source>
</evidence>
<evidence type="ECO:0000313" key="11">
    <source>
        <dbReference type="Proteomes" id="UP001500956"/>
    </source>
</evidence>
<evidence type="ECO:0000256" key="3">
    <source>
        <dbReference type="ARBA" id="ARBA00022694"/>
    </source>
</evidence>
<proteinExistence type="inferred from homology"/>
<dbReference type="PROSITE" id="PS51747">
    <property type="entry name" value="CYT_DCMP_DEAMINASES_2"/>
    <property type="match status" value="1"/>
</dbReference>
<dbReference type="EC" id="3.5.4.33" evidence="8"/>
<keyword evidence="11" id="KW-1185">Reference proteome</keyword>
<dbReference type="EMBL" id="BAABID010000002">
    <property type="protein sequence ID" value="GAA4716841.1"/>
    <property type="molecule type" value="Genomic_DNA"/>
</dbReference>
<evidence type="ECO:0000256" key="7">
    <source>
        <dbReference type="ARBA" id="ARBA00048045"/>
    </source>
</evidence>
<feature type="binding site" evidence="8">
    <location>
        <position position="77"/>
    </location>
    <ligand>
        <name>Zn(2+)</name>
        <dbReference type="ChEBI" id="CHEBI:29105"/>
        <note>catalytic</note>
    </ligand>
</feature>
<organism evidence="10 11">
    <name type="scientific">Isoptericola chiayiensis</name>
    <dbReference type="NCBI Taxonomy" id="579446"/>
    <lineage>
        <taxon>Bacteria</taxon>
        <taxon>Bacillati</taxon>
        <taxon>Actinomycetota</taxon>
        <taxon>Actinomycetes</taxon>
        <taxon>Micrococcales</taxon>
        <taxon>Promicromonosporaceae</taxon>
        <taxon>Isoptericola</taxon>
    </lineage>
</organism>
<dbReference type="PROSITE" id="PS00903">
    <property type="entry name" value="CYT_DCMP_DEAMINASES_1"/>
    <property type="match status" value="1"/>
</dbReference>
<feature type="domain" description="CMP/dCMP-type deaminase" evidence="9">
    <location>
        <begin position="25"/>
        <end position="137"/>
    </location>
</feature>
<dbReference type="InterPro" id="IPR016193">
    <property type="entry name" value="Cytidine_deaminase-like"/>
</dbReference>
<evidence type="ECO:0000256" key="1">
    <source>
        <dbReference type="ARBA" id="ARBA00010669"/>
    </source>
</evidence>
<comment type="cofactor">
    <cofactor evidence="8">
        <name>Zn(2+)</name>
        <dbReference type="ChEBI" id="CHEBI:29105"/>
    </cofactor>
    <text evidence="8">Binds 1 zinc ion per subunit.</text>
</comment>
<keyword evidence="3 8" id="KW-0819">tRNA processing</keyword>
<evidence type="ECO:0000256" key="8">
    <source>
        <dbReference type="HAMAP-Rule" id="MF_00972"/>
    </source>
</evidence>
<protein>
    <recommendedName>
        <fullName evidence="8">tRNA-specific adenosine deaminase</fullName>
        <ecNumber evidence="8">3.5.4.33</ecNumber>
    </recommendedName>
</protein>
<dbReference type="Pfam" id="PF00383">
    <property type="entry name" value="dCMP_cyt_deam_1"/>
    <property type="match status" value="1"/>
</dbReference>
<dbReference type="SUPFAM" id="SSF53927">
    <property type="entry name" value="Cytidine deaminase-like"/>
    <property type="match status" value="1"/>
</dbReference>
<dbReference type="PANTHER" id="PTHR11079">
    <property type="entry name" value="CYTOSINE DEAMINASE FAMILY MEMBER"/>
    <property type="match status" value="1"/>
</dbReference>
<keyword evidence="5 8" id="KW-0378">Hydrolase</keyword>
<accession>A0ABP8XZB2</accession>
<evidence type="ECO:0000256" key="4">
    <source>
        <dbReference type="ARBA" id="ARBA00022723"/>
    </source>
</evidence>
<name>A0ABP8XZB2_9MICO</name>
<comment type="caution">
    <text evidence="10">The sequence shown here is derived from an EMBL/GenBank/DDBJ whole genome shotgun (WGS) entry which is preliminary data.</text>
</comment>
<evidence type="ECO:0000313" key="10">
    <source>
        <dbReference type="EMBL" id="GAA4716841.1"/>
    </source>
</evidence>
<evidence type="ECO:0000259" key="9">
    <source>
        <dbReference type="PROSITE" id="PS51747"/>
    </source>
</evidence>
<comment type="function">
    <text evidence="8">Catalyzes the deamination of adenosine to inosine at the wobble position 34 of tRNA(Arg2).</text>
</comment>
<evidence type="ECO:0000256" key="2">
    <source>
        <dbReference type="ARBA" id="ARBA00011738"/>
    </source>
</evidence>
<comment type="subunit">
    <text evidence="2 8">Homodimer.</text>
</comment>
<sequence>MGDRGLALPWADGAFPPATLSERRAVWGHLMGLALHEATHALASDDVPVGAAVVSPDGRLLGLGHNRREETGDPTAHAEVLALRQAAASWGEWRLTGCTLVVTLEPCVMCAGALVAARVGRLVLGAWDPKAGATGSVWDMVRDQRALHEVEVIAGVRADECAAVLQEFFAARR</sequence>
<gene>
    <name evidence="8 10" type="primary">tadA</name>
    <name evidence="10" type="ORF">GCM10023216_00880</name>
</gene>
<evidence type="ECO:0000256" key="6">
    <source>
        <dbReference type="ARBA" id="ARBA00022833"/>
    </source>
</evidence>
<dbReference type="PANTHER" id="PTHR11079:SF202">
    <property type="entry name" value="TRNA-SPECIFIC ADENOSINE DEAMINASE"/>
    <property type="match status" value="1"/>
</dbReference>
<feature type="binding site" evidence="8">
    <location>
        <position position="107"/>
    </location>
    <ligand>
        <name>Zn(2+)</name>
        <dbReference type="ChEBI" id="CHEBI:29105"/>
        <note>catalytic</note>
    </ligand>
</feature>
<dbReference type="HAMAP" id="MF_00972">
    <property type="entry name" value="tRNA_aden_deaminase"/>
    <property type="match status" value="1"/>
</dbReference>
<dbReference type="InterPro" id="IPR016192">
    <property type="entry name" value="APOBEC/CMP_deaminase_Zn-bd"/>
</dbReference>
<dbReference type="Gene3D" id="3.40.140.10">
    <property type="entry name" value="Cytidine Deaminase, domain 2"/>
    <property type="match status" value="1"/>
</dbReference>
<keyword evidence="6 8" id="KW-0862">Zinc</keyword>
<dbReference type="Proteomes" id="UP001500956">
    <property type="component" value="Unassembled WGS sequence"/>
</dbReference>
<dbReference type="CDD" id="cd01285">
    <property type="entry name" value="nucleoside_deaminase"/>
    <property type="match status" value="1"/>
</dbReference>
<feature type="binding site" evidence="8">
    <location>
        <position position="110"/>
    </location>
    <ligand>
        <name>Zn(2+)</name>
        <dbReference type="ChEBI" id="CHEBI:29105"/>
        <note>catalytic</note>
    </ligand>
</feature>
<comment type="similarity">
    <text evidence="1">Belongs to the cytidine and deoxycytidylate deaminase family. ADAT2 subfamily.</text>
</comment>
<reference evidence="11" key="1">
    <citation type="journal article" date="2019" name="Int. J. Syst. Evol. Microbiol.">
        <title>The Global Catalogue of Microorganisms (GCM) 10K type strain sequencing project: providing services to taxonomists for standard genome sequencing and annotation.</title>
        <authorList>
            <consortium name="The Broad Institute Genomics Platform"/>
            <consortium name="The Broad Institute Genome Sequencing Center for Infectious Disease"/>
            <person name="Wu L."/>
            <person name="Ma J."/>
        </authorList>
    </citation>
    <scope>NUCLEOTIDE SEQUENCE [LARGE SCALE GENOMIC DNA]</scope>
    <source>
        <strain evidence="11">JCM 18063</strain>
    </source>
</reference>
<comment type="catalytic activity">
    <reaction evidence="7 8">
        <text>adenosine(34) in tRNA + H2O + H(+) = inosine(34) in tRNA + NH4(+)</text>
        <dbReference type="Rhea" id="RHEA:43168"/>
        <dbReference type="Rhea" id="RHEA-COMP:10373"/>
        <dbReference type="Rhea" id="RHEA-COMP:10374"/>
        <dbReference type="ChEBI" id="CHEBI:15377"/>
        <dbReference type="ChEBI" id="CHEBI:15378"/>
        <dbReference type="ChEBI" id="CHEBI:28938"/>
        <dbReference type="ChEBI" id="CHEBI:74411"/>
        <dbReference type="ChEBI" id="CHEBI:82852"/>
        <dbReference type="EC" id="3.5.4.33"/>
    </reaction>
</comment>
<feature type="active site" description="Proton donor" evidence="8">
    <location>
        <position position="79"/>
    </location>
</feature>
<dbReference type="InterPro" id="IPR028883">
    <property type="entry name" value="tRNA_aden_deaminase"/>
</dbReference>